<sequence>MLQYDGGQVDEEIDDTGAQPSRAQRKGNTNPRGKGGTTKGKGRGAAATAASCGGAAAGKSDDNVDIEAEDK</sequence>
<feature type="region of interest" description="Disordered" evidence="1">
    <location>
        <begin position="1"/>
        <end position="71"/>
    </location>
</feature>
<feature type="compositionally biased region" description="Low complexity" evidence="1">
    <location>
        <begin position="44"/>
        <end position="58"/>
    </location>
</feature>
<organism evidence="2 3">
    <name type="scientific">Vitrella brassicaformis (strain CCMP3155)</name>
    <dbReference type="NCBI Taxonomy" id="1169540"/>
    <lineage>
        <taxon>Eukaryota</taxon>
        <taxon>Sar</taxon>
        <taxon>Alveolata</taxon>
        <taxon>Colpodellida</taxon>
        <taxon>Vitrellaceae</taxon>
        <taxon>Vitrella</taxon>
    </lineage>
</organism>
<dbReference type="AlphaFoldDB" id="A0A0G4GWL6"/>
<reference evidence="2 3" key="1">
    <citation type="submission" date="2014-11" db="EMBL/GenBank/DDBJ databases">
        <authorList>
            <person name="Zhu J."/>
            <person name="Qi W."/>
            <person name="Song R."/>
        </authorList>
    </citation>
    <scope>NUCLEOTIDE SEQUENCE [LARGE SCALE GENOMIC DNA]</scope>
</reference>
<evidence type="ECO:0000313" key="2">
    <source>
        <dbReference type="EMBL" id="CEM35142.1"/>
    </source>
</evidence>
<gene>
    <name evidence="2" type="ORF">Vbra_6385</name>
</gene>
<evidence type="ECO:0000256" key="1">
    <source>
        <dbReference type="SAM" id="MobiDB-lite"/>
    </source>
</evidence>
<dbReference type="VEuPathDB" id="CryptoDB:Vbra_6385"/>
<keyword evidence="3" id="KW-1185">Reference proteome</keyword>
<feature type="compositionally biased region" description="Polar residues" evidence="1">
    <location>
        <begin position="18"/>
        <end position="31"/>
    </location>
</feature>
<dbReference type="InParanoid" id="A0A0G4GWL6"/>
<dbReference type="Proteomes" id="UP000041254">
    <property type="component" value="Unassembled WGS sequence"/>
</dbReference>
<name>A0A0G4GWL6_VITBC</name>
<protein>
    <submittedName>
        <fullName evidence="2">Uncharacterized protein</fullName>
    </submittedName>
</protein>
<dbReference type="EMBL" id="CDMY01000843">
    <property type="protein sequence ID" value="CEM35142.1"/>
    <property type="molecule type" value="Genomic_DNA"/>
</dbReference>
<accession>A0A0G4GWL6</accession>
<proteinExistence type="predicted"/>
<evidence type="ECO:0000313" key="3">
    <source>
        <dbReference type="Proteomes" id="UP000041254"/>
    </source>
</evidence>